<keyword evidence="1" id="KW-0004">4Fe-4S</keyword>
<dbReference type="InterPro" id="IPR017900">
    <property type="entry name" value="4Fe4S_Fe_S_CS"/>
</dbReference>
<dbReference type="Pfam" id="PF13247">
    <property type="entry name" value="Fer4_11"/>
    <property type="match status" value="2"/>
</dbReference>
<dbReference type="InterPro" id="IPR017896">
    <property type="entry name" value="4Fe4S_Fe-S-bd"/>
</dbReference>
<keyword evidence="2" id="KW-0479">Metal-binding</keyword>
<reference evidence="6 7" key="1">
    <citation type="submission" date="2015-03" db="EMBL/GenBank/DDBJ databases">
        <authorList>
            <person name="Murphy D."/>
        </authorList>
    </citation>
    <scope>NUCLEOTIDE SEQUENCE [LARGE SCALE GENOMIC DNA]</scope>
    <source>
        <strain evidence="6 7">OL-4</strain>
    </source>
</reference>
<evidence type="ECO:0000259" key="5">
    <source>
        <dbReference type="PROSITE" id="PS51379"/>
    </source>
</evidence>
<proteinExistence type="predicted"/>
<dbReference type="Proteomes" id="UP000045545">
    <property type="component" value="Unassembled WGS sequence"/>
</dbReference>
<name>A0A0E3W3C1_9FIRM</name>
<dbReference type="RefSeq" id="WP_046497585.1">
    <property type="nucleotide sequence ID" value="NZ_CGIH01000027.1"/>
</dbReference>
<keyword evidence="3" id="KW-0408">Iron</keyword>
<dbReference type="CDD" id="cd10551">
    <property type="entry name" value="PsrB"/>
    <property type="match status" value="1"/>
</dbReference>
<keyword evidence="7" id="KW-1185">Reference proteome</keyword>
<dbReference type="PROSITE" id="PS00198">
    <property type="entry name" value="4FE4S_FER_1"/>
    <property type="match status" value="1"/>
</dbReference>
<dbReference type="AlphaFoldDB" id="A0A0E3W3C1"/>
<dbReference type="GO" id="GO:0046872">
    <property type="term" value="F:metal ion binding"/>
    <property type="evidence" value="ECO:0007669"/>
    <property type="project" value="UniProtKB-KW"/>
</dbReference>
<dbReference type="PROSITE" id="PS51379">
    <property type="entry name" value="4FE4S_FER_2"/>
    <property type="match status" value="2"/>
</dbReference>
<dbReference type="InterPro" id="IPR054822">
    <property type="entry name" value="DsrO-like"/>
</dbReference>
<dbReference type="OrthoDB" id="9810688at2"/>
<feature type="domain" description="4Fe-4S ferredoxin-type" evidence="5">
    <location>
        <begin position="140"/>
        <end position="169"/>
    </location>
</feature>
<sequence>MNRRDFLKVIAAAGIGGIVVMEGLDDFRVEAAEMNKDSNALQAKHWGMVIDISKFQKPEDIQRVANACHQYHNVPDIKDPKHEVKWIWKEDFEHAFAEMESKYLSEKIKTMNFPVLCNHCEEPMCVRVCPTKATFKRPDGIVVMDYHRCIGCRYCMAGCPYGARSFNFIDPRPHIGMMNHDYPTRAIGVVEKCTMCVERLNKGLKPICVEVSRGGIIFGDLNDPNSEVRKVLRSNFAIRRKAELGTGPSVYYVIGGDEEGA</sequence>
<gene>
    <name evidence="6" type="ORF">1698</name>
</gene>
<dbReference type="GO" id="GO:0051539">
    <property type="term" value="F:4 iron, 4 sulfur cluster binding"/>
    <property type="evidence" value="ECO:0007669"/>
    <property type="project" value="UniProtKB-KW"/>
</dbReference>
<evidence type="ECO:0000256" key="3">
    <source>
        <dbReference type="ARBA" id="ARBA00023004"/>
    </source>
</evidence>
<dbReference type="PANTHER" id="PTHR43177">
    <property type="entry name" value="PROTEIN NRFC"/>
    <property type="match status" value="1"/>
</dbReference>
<protein>
    <submittedName>
        <fullName evidence="6">4Fe-4S ferredoxin-type, iron-sulphur binding domain</fullName>
    </submittedName>
</protein>
<evidence type="ECO:0000256" key="2">
    <source>
        <dbReference type="ARBA" id="ARBA00022723"/>
    </source>
</evidence>
<dbReference type="InterPro" id="IPR050954">
    <property type="entry name" value="ET_IronSulfur_Cluster-Binding"/>
</dbReference>
<dbReference type="STRING" id="690567.1698"/>
<dbReference type="SUPFAM" id="SSF54862">
    <property type="entry name" value="4Fe-4S ferredoxins"/>
    <property type="match status" value="1"/>
</dbReference>
<accession>A0A0E3W3C1</accession>
<evidence type="ECO:0000313" key="6">
    <source>
        <dbReference type="EMBL" id="CFX70964.1"/>
    </source>
</evidence>
<evidence type="ECO:0000256" key="1">
    <source>
        <dbReference type="ARBA" id="ARBA00022485"/>
    </source>
</evidence>
<dbReference type="PANTHER" id="PTHR43177:SF3">
    <property type="entry name" value="PROTEIN NRFC HOMOLOG"/>
    <property type="match status" value="1"/>
</dbReference>
<dbReference type="Gene3D" id="3.30.70.20">
    <property type="match status" value="2"/>
</dbReference>
<dbReference type="NCBIfam" id="NF045797">
    <property type="entry name" value="DsrO"/>
    <property type="match status" value="1"/>
</dbReference>
<organism evidence="6 7">
    <name type="scientific">Syntrophomonas zehnderi OL-4</name>
    <dbReference type="NCBI Taxonomy" id="690567"/>
    <lineage>
        <taxon>Bacteria</taxon>
        <taxon>Bacillati</taxon>
        <taxon>Bacillota</taxon>
        <taxon>Clostridia</taxon>
        <taxon>Eubacteriales</taxon>
        <taxon>Syntrophomonadaceae</taxon>
        <taxon>Syntrophomonas</taxon>
    </lineage>
</organism>
<evidence type="ECO:0000313" key="7">
    <source>
        <dbReference type="Proteomes" id="UP000045545"/>
    </source>
</evidence>
<feature type="domain" description="4Fe-4S ferredoxin-type" evidence="5">
    <location>
        <begin position="107"/>
        <end position="139"/>
    </location>
</feature>
<keyword evidence="4" id="KW-0411">Iron-sulfur</keyword>
<dbReference type="EMBL" id="CGIH01000027">
    <property type="protein sequence ID" value="CFX70964.1"/>
    <property type="molecule type" value="Genomic_DNA"/>
</dbReference>
<evidence type="ECO:0000256" key="4">
    <source>
        <dbReference type="ARBA" id="ARBA00023014"/>
    </source>
</evidence>